<evidence type="ECO:0000256" key="6">
    <source>
        <dbReference type="SAM" id="Phobius"/>
    </source>
</evidence>
<feature type="transmembrane region" description="Helical" evidence="6">
    <location>
        <begin position="105"/>
        <end position="126"/>
    </location>
</feature>
<dbReference type="InterPro" id="IPR052053">
    <property type="entry name" value="IM_YidH-like"/>
</dbReference>
<accession>A0A6J4IJN3</accession>
<feature type="transmembrane region" description="Helical" evidence="6">
    <location>
        <begin position="35"/>
        <end position="56"/>
    </location>
</feature>
<dbReference type="EMBL" id="CADCSY010000110">
    <property type="protein sequence ID" value="CAA9254365.1"/>
    <property type="molecule type" value="Genomic_DNA"/>
</dbReference>
<evidence type="ECO:0000256" key="5">
    <source>
        <dbReference type="ARBA" id="ARBA00023136"/>
    </source>
</evidence>
<dbReference type="PANTHER" id="PTHR34187">
    <property type="entry name" value="FGR18P"/>
    <property type="match status" value="1"/>
</dbReference>
<organism evidence="8">
    <name type="scientific">uncultured Acidimicrobiales bacterium</name>
    <dbReference type="NCBI Taxonomy" id="310071"/>
    <lineage>
        <taxon>Bacteria</taxon>
        <taxon>Bacillati</taxon>
        <taxon>Actinomycetota</taxon>
        <taxon>Acidimicrobiia</taxon>
        <taxon>Acidimicrobiales</taxon>
        <taxon>environmental samples</taxon>
    </lineage>
</organism>
<gene>
    <name evidence="8" type="ORF">AVDCRST_MAG20-2512</name>
</gene>
<feature type="transmembrane region" description="Helical" evidence="6">
    <location>
        <begin position="68"/>
        <end position="84"/>
    </location>
</feature>
<dbReference type="GO" id="GO:0005886">
    <property type="term" value="C:plasma membrane"/>
    <property type="evidence" value="ECO:0007669"/>
    <property type="project" value="UniProtKB-SubCell"/>
</dbReference>
<evidence type="ECO:0000256" key="3">
    <source>
        <dbReference type="ARBA" id="ARBA00022692"/>
    </source>
</evidence>
<dbReference type="AlphaFoldDB" id="A0A6J4IJN3"/>
<keyword evidence="4 6" id="KW-1133">Transmembrane helix</keyword>
<evidence type="ECO:0000313" key="8">
    <source>
        <dbReference type="EMBL" id="CAA9254365.1"/>
    </source>
</evidence>
<reference evidence="8" key="1">
    <citation type="submission" date="2020-02" db="EMBL/GenBank/DDBJ databases">
        <authorList>
            <person name="Meier V. D."/>
        </authorList>
    </citation>
    <scope>NUCLEOTIDE SEQUENCE</scope>
    <source>
        <strain evidence="8">AVDCRST_MAG20</strain>
    </source>
</reference>
<evidence type="ECO:0000259" key="7">
    <source>
        <dbReference type="Pfam" id="PF02656"/>
    </source>
</evidence>
<keyword evidence="5 6" id="KW-0472">Membrane</keyword>
<feature type="domain" description="DUF202" evidence="7">
    <location>
        <begin position="26"/>
        <end position="92"/>
    </location>
</feature>
<evidence type="ECO:0000256" key="1">
    <source>
        <dbReference type="ARBA" id="ARBA00004651"/>
    </source>
</evidence>
<keyword evidence="3 6" id="KW-0812">Transmembrane</keyword>
<proteinExistence type="predicted"/>
<comment type="subcellular location">
    <subcellularLocation>
        <location evidence="1">Cell membrane</location>
        <topology evidence="1">Multi-pass membrane protein</topology>
    </subcellularLocation>
</comment>
<name>A0A6J4IJN3_9ACTN</name>
<evidence type="ECO:0000256" key="2">
    <source>
        <dbReference type="ARBA" id="ARBA00022475"/>
    </source>
</evidence>
<evidence type="ECO:0000256" key="4">
    <source>
        <dbReference type="ARBA" id="ARBA00022989"/>
    </source>
</evidence>
<protein>
    <recommendedName>
        <fullName evidence="7">DUF202 domain-containing protein</fullName>
    </recommendedName>
</protein>
<sequence length="131" mass="13953">MYGRVARRVRRGREPLHQVGVQPDYRFSFANERTFLAWIRTALALVAGGLAVTEVLPSFDVPGGRRLLGLPLIALGAAIAVTSLRRWERGERAMRLGEPLVHSGLLRVVATGVALAAVVAAIFVAVGGDGG</sequence>
<dbReference type="PANTHER" id="PTHR34187:SF2">
    <property type="entry name" value="DUF202 DOMAIN-CONTAINING PROTEIN"/>
    <property type="match status" value="1"/>
</dbReference>
<dbReference type="InterPro" id="IPR003807">
    <property type="entry name" value="DUF202"/>
</dbReference>
<keyword evidence="2" id="KW-1003">Cell membrane</keyword>
<dbReference type="Pfam" id="PF02656">
    <property type="entry name" value="DUF202"/>
    <property type="match status" value="1"/>
</dbReference>